<dbReference type="STRING" id="1830138.SAMN05443507_13711"/>
<dbReference type="RefSeq" id="WP_072875327.1">
    <property type="nucleotide sequence ID" value="NZ_FRAF01000037.1"/>
</dbReference>
<evidence type="ECO:0000313" key="1">
    <source>
        <dbReference type="EMBL" id="SHL09153.1"/>
    </source>
</evidence>
<sequence>MSKRKKRMKDMSVTVDGVRYLSLGQIETELNVSRAAMDRWVVFWEKTTDEVRQKIPVPFPPYRRDLRKGARIFIAEQDVPALKKFASQISYGFFSSLDSETWYQITHSPLRKDDEHGNRRTHSG</sequence>
<reference evidence="2" key="1">
    <citation type="submission" date="2016-11" db="EMBL/GenBank/DDBJ databases">
        <authorList>
            <person name="Varghese N."/>
            <person name="Submissions S."/>
        </authorList>
    </citation>
    <scope>NUCLEOTIDE SEQUENCE [LARGE SCALE GENOMIC DNA]</scope>
    <source>
        <strain evidence="2">USBA-503</strain>
    </source>
</reference>
<dbReference type="AlphaFoldDB" id="A0A1M6XTG2"/>
<dbReference type="Proteomes" id="UP000184016">
    <property type="component" value="Unassembled WGS sequence"/>
</dbReference>
<dbReference type="EMBL" id="FRAF01000037">
    <property type="protein sequence ID" value="SHL09153.1"/>
    <property type="molecule type" value="Genomic_DNA"/>
</dbReference>
<evidence type="ECO:0000313" key="2">
    <source>
        <dbReference type="Proteomes" id="UP000184016"/>
    </source>
</evidence>
<accession>A0A1M6XTG2</accession>
<organism evidence="1 2">
    <name type="scientific">Alicyclobacillus tolerans</name>
    <dbReference type="NCBI Taxonomy" id="90970"/>
    <lineage>
        <taxon>Bacteria</taxon>
        <taxon>Bacillati</taxon>
        <taxon>Bacillota</taxon>
        <taxon>Bacilli</taxon>
        <taxon>Bacillales</taxon>
        <taxon>Alicyclobacillaceae</taxon>
        <taxon>Alicyclobacillus</taxon>
    </lineage>
</organism>
<proteinExistence type="predicted"/>
<protein>
    <submittedName>
        <fullName evidence="1">Uncharacterized protein</fullName>
    </submittedName>
</protein>
<keyword evidence="2" id="KW-1185">Reference proteome</keyword>
<name>A0A1M6XTG2_9BACL</name>
<gene>
    <name evidence="1" type="ORF">SAMN05443507_13711</name>
</gene>